<evidence type="ECO:0000256" key="2">
    <source>
        <dbReference type="ARBA" id="ARBA00004167"/>
    </source>
</evidence>
<dbReference type="FunFam" id="1.10.630.10:FF:000043">
    <property type="entry name" value="Cytochrome P450 99A2"/>
    <property type="match status" value="1"/>
</dbReference>
<dbReference type="Gene3D" id="1.10.630.10">
    <property type="entry name" value="Cytochrome P450"/>
    <property type="match status" value="1"/>
</dbReference>
<keyword evidence="8 13" id="KW-0560">Oxidoreductase</keyword>
<dbReference type="InterPro" id="IPR001128">
    <property type="entry name" value="Cyt_P450"/>
</dbReference>
<dbReference type="Proteomes" id="UP000775213">
    <property type="component" value="Unassembled WGS sequence"/>
</dbReference>
<dbReference type="InterPro" id="IPR017972">
    <property type="entry name" value="Cyt_P450_CS"/>
</dbReference>
<evidence type="ECO:0000256" key="1">
    <source>
        <dbReference type="ARBA" id="ARBA00001971"/>
    </source>
</evidence>
<dbReference type="PANTHER" id="PTHR47953:SF19">
    <property type="entry name" value="OS06G0641600 PROTEIN"/>
    <property type="match status" value="1"/>
</dbReference>
<gene>
    <name evidence="14" type="ORF">IEQ34_000514</name>
</gene>
<dbReference type="GO" id="GO:0016705">
    <property type="term" value="F:oxidoreductase activity, acting on paired donors, with incorporation or reduction of molecular oxygen"/>
    <property type="evidence" value="ECO:0007669"/>
    <property type="project" value="InterPro"/>
</dbReference>
<organism evidence="14 15">
    <name type="scientific">Dendrobium chrysotoxum</name>
    <name type="common">Orchid</name>
    <dbReference type="NCBI Taxonomy" id="161865"/>
    <lineage>
        <taxon>Eukaryota</taxon>
        <taxon>Viridiplantae</taxon>
        <taxon>Streptophyta</taxon>
        <taxon>Embryophyta</taxon>
        <taxon>Tracheophyta</taxon>
        <taxon>Spermatophyta</taxon>
        <taxon>Magnoliopsida</taxon>
        <taxon>Liliopsida</taxon>
        <taxon>Asparagales</taxon>
        <taxon>Orchidaceae</taxon>
        <taxon>Epidendroideae</taxon>
        <taxon>Malaxideae</taxon>
        <taxon>Dendrobiinae</taxon>
        <taxon>Dendrobium</taxon>
    </lineage>
</organism>
<evidence type="ECO:0000313" key="15">
    <source>
        <dbReference type="Proteomes" id="UP000775213"/>
    </source>
</evidence>
<protein>
    <recommendedName>
        <fullName evidence="16">Cytochrome P450</fullName>
    </recommendedName>
</protein>
<comment type="similarity">
    <text evidence="3 13">Belongs to the cytochrome P450 family.</text>
</comment>
<evidence type="ECO:0000256" key="4">
    <source>
        <dbReference type="ARBA" id="ARBA00022617"/>
    </source>
</evidence>
<keyword evidence="4 12" id="KW-0349">Heme</keyword>
<evidence type="ECO:0000256" key="10">
    <source>
        <dbReference type="ARBA" id="ARBA00023033"/>
    </source>
</evidence>
<comment type="caution">
    <text evidence="14">The sequence shown here is derived from an EMBL/GenBank/DDBJ whole genome shotgun (WGS) entry which is preliminary data.</text>
</comment>
<proteinExistence type="inferred from homology"/>
<keyword evidence="10 13" id="KW-0503">Monooxygenase</keyword>
<sequence>MQIGRAAYCYKLAFFWRAIQLQAEANPEPLGLADPNHFLSDPFSSYSTNRERYQFDDRKPSKGGFSSISRAASIPKVLLKRYRKQHPFHIIIQNTKLPPGPWKLPLLGSIQQLITREQTHQRFYRLAQKYGPLFHIKLGHVDFVVASSSSTAREVLKTHDHVLASRPTLLAVEKIGYNSSGIGFSPYGPYWRQLRKLCTQELLSTKKVKSLSFIRYEEAQNILYKIKKIAGSPVNLTEMFQEVSNMLITRTAIGNECKSRQRFILAMKETIKLLPMLRVADLFPSFSSLISFFDGSSFQMKRLRREMDHVLEEIIMEHKEKEVVTREMEEDLVDVLLRIQETGELQVPLTMDNVKAVILDMLVAATETTSNTMCWIMSELICHPEVMYNAQKEIREALGAKTKIEDNDIDELHYLHNVIKETLRLHPPLPLLLPRTCNEPTELCGFVIPKKARVVVNAWAIARDPKNWENPDNFYPERFDESTHDFRGTKYEYLPFGSGRRICPGTTFAMAEIELFISLLLLHFDWAIPGGKGPMELDMEEEFDGTARRKKDLYLIATTHSL</sequence>
<reference evidence="14 15" key="1">
    <citation type="journal article" date="2021" name="Hortic Res">
        <title>Chromosome-scale assembly of the Dendrobium chrysotoxum genome enhances the understanding of orchid evolution.</title>
        <authorList>
            <person name="Zhang Y."/>
            <person name="Zhang G.Q."/>
            <person name="Zhang D."/>
            <person name="Liu X.D."/>
            <person name="Xu X.Y."/>
            <person name="Sun W.H."/>
            <person name="Yu X."/>
            <person name="Zhu X."/>
            <person name="Wang Z.W."/>
            <person name="Zhao X."/>
            <person name="Zhong W.Y."/>
            <person name="Chen H."/>
            <person name="Yin W.L."/>
            <person name="Huang T."/>
            <person name="Niu S.C."/>
            <person name="Liu Z.J."/>
        </authorList>
    </citation>
    <scope>NUCLEOTIDE SEQUENCE [LARGE SCALE GENOMIC DNA]</scope>
    <source>
        <strain evidence="14">Lindl</strain>
    </source>
</reference>
<keyword evidence="7" id="KW-1133">Transmembrane helix</keyword>
<dbReference type="GO" id="GO:0016020">
    <property type="term" value="C:membrane"/>
    <property type="evidence" value="ECO:0007669"/>
    <property type="project" value="UniProtKB-SubCell"/>
</dbReference>
<dbReference type="InterPro" id="IPR052306">
    <property type="entry name" value="CYP450_71D"/>
</dbReference>
<dbReference type="SUPFAM" id="SSF48264">
    <property type="entry name" value="Cytochrome P450"/>
    <property type="match status" value="1"/>
</dbReference>
<evidence type="ECO:0000256" key="6">
    <source>
        <dbReference type="ARBA" id="ARBA00022723"/>
    </source>
</evidence>
<evidence type="ECO:0000313" key="14">
    <source>
        <dbReference type="EMBL" id="KAH0470791.1"/>
    </source>
</evidence>
<dbReference type="PRINTS" id="PR00385">
    <property type="entry name" value="P450"/>
</dbReference>
<dbReference type="PRINTS" id="PR00463">
    <property type="entry name" value="EP450I"/>
</dbReference>
<keyword evidence="9 12" id="KW-0408">Iron</keyword>
<evidence type="ECO:0000256" key="11">
    <source>
        <dbReference type="ARBA" id="ARBA00023136"/>
    </source>
</evidence>
<dbReference type="InterPro" id="IPR036396">
    <property type="entry name" value="Cyt_P450_sf"/>
</dbReference>
<keyword evidence="15" id="KW-1185">Reference proteome</keyword>
<feature type="binding site" description="axial binding residue" evidence="12">
    <location>
        <position position="503"/>
    </location>
    <ligand>
        <name>heme</name>
        <dbReference type="ChEBI" id="CHEBI:30413"/>
    </ligand>
    <ligandPart>
        <name>Fe</name>
        <dbReference type="ChEBI" id="CHEBI:18248"/>
    </ligandPart>
</feature>
<evidence type="ECO:0000256" key="13">
    <source>
        <dbReference type="RuleBase" id="RU000461"/>
    </source>
</evidence>
<dbReference type="InterPro" id="IPR002401">
    <property type="entry name" value="Cyt_P450_E_grp-I"/>
</dbReference>
<evidence type="ECO:0000256" key="9">
    <source>
        <dbReference type="ARBA" id="ARBA00023004"/>
    </source>
</evidence>
<dbReference type="GO" id="GO:0004497">
    <property type="term" value="F:monooxygenase activity"/>
    <property type="evidence" value="ECO:0007669"/>
    <property type="project" value="UniProtKB-KW"/>
</dbReference>
<comment type="subcellular location">
    <subcellularLocation>
        <location evidence="2">Membrane</location>
        <topology evidence="2">Single-pass membrane protein</topology>
    </subcellularLocation>
</comment>
<evidence type="ECO:0008006" key="16">
    <source>
        <dbReference type="Google" id="ProtNLM"/>
    </source>
</evidence>
<evidence type="ECO:0000256" key="7">
    <source>
        <dbReference type="ARBA" id="ARBA00022989"/>
    </source>
</evidence>
<evidence type="ECO:0000256" key="5">
    <source>
        <dbReference type="ARBA" id="ARBA00022692"/>
    </source>
</evidence>
<dbReference type="GO" id="GO:0020037">
    <property type="term" value="F:heme binding"/>
    <property type="evidence" value="ECO:0007669"/>
    <property type="project" value="InterPro"/>
</dbReference>
<keyword evidence="6 12" id="KW-0479">Metal-binding</keyword>
<evidence type="ECO:0000256" key="8">
    <source>
        <dbReference type="ARBA" id="ARBA00023002"/>
    </source>
</evidence>
<comment type="cofactor">
    <cofactor evidence="1 12">
        <name>heme</name>
        <dbReference type="ChEBI" id="CHEBI:30413"/>
    </cofactor>
</comment>
<name>A0AAV7HNR9_DENCH</name>
<dbReference type="Pfam" id="PF00067">
    <property type="entry name" value="p450"/>
    <property type="match status" value="1"/>
</dbReference>
<evidence type="ECO:0000256" key="12">
    <source>
        <dbReference type="PIRSR" id="PIRSR602401-1"/>
    </source>
</evidence>
<dbReference type="CDD" id="cd11072">
    <property type="entry name" value="CYP71-like"/>
    <property type="match status" value="1"/>
</dbReference>
<accession>A0AAV7HNR9</accession>
<dbReference type="PANTHER" id="PTHR47953">
    <property type="entry name" value="OS08G0105600 PROTEIN"/>
    <property type="match status" value="1"/>
</dbReference>
<dbReference type="GO" id="GO:0005506">
    <property type="term" value="F:iron ion binding"/>
    <property type="evidence" value="ECO:0007669"/>
    <property type="project" value="InterPro"/>
</dbReference>
<evidence type="ECO:0000256" key="3">
    <source>
        <dbReference type="ARBA" id="ARBA00010617"/>
    </source>
</evidence>
<dbReference type="PROSITE" id="PS00086">
    <property type="entry name" value="CYTOCHROME_P450"/>
    <property type="match status" value="1"/>
</dbReference>
<dbReference type="EMBL" id="JAGFBR010000001">
    <property type="protein sequence ID" value="KAH0470791.1"/>
    <property type="molecule type" value="Genomic_DNA"/>
</dbReference>
<keyword evidence="11" id="KW-0472">Membrane</keyword>
<keyword evidence="5" id="KW-0812">Transmembrane</keyword>
<dbReference type="AlphaFoldDB" id="A0AAV7HNR9"/>